<accession>A0A5B6WHM3</accession>
<proteinExistence type="predicted"/>
<gene>
    <name evidence="1" type="ORF">EPI10_021752</name>
</gene>
<dbReference type="AlphaFoldDB" id="A0A5B6WHM3"/>
<dbReference type="Proteomes" id="UP000325315">
    <property type="component" value="Unassembled WGS sequence"/>
</dbReference>
<protein>
    <submittedName>
        <fullName evidence="1">Oligopeptide transporter 4-like</fullName>
    </submittedName>
</protein>
<dbReference type="OrthoDB" id="1740797at2759"/>
<dbReference type="EMBL" id="SMMG02000003">
    <property type="protein sequence ID" value="KAA3481381.1"/>
    <property type="molecule type" value="Genomic_DNA"/>
</dbReference>
<reference evidence="2" key="1">
    <citation type="journal article" date="2019" name="Plant Biotechnol. J.">
        <title>Genome sequencing of the Australian wild diploid species Gossypium australe highlights disease resistance and delayed gland morphogenesis.</title>
        <authorList>
            <person name="Cai Y."/>
            <person name="Cai X."/>
            <person name="Wang Q."/>
            <person name="Wang P."/>
            <person name="Zhang Y."/>
            <person name="Cai C."/>
            <person name="Xu Y."/>
            <person name="Wang K."/>
            <person name="Zhou Z."/>
            <person name="Wang C."/>
            <person name="Geng S."/>
            <person name="Li B."/>
            <person name="Dong Q."/>
            <person name="Hou Y."/>
            <person name="Wang H."/>
            <person name="Ai P."/>
            <person name="Liu Z."/>
            <person name="Yi F."/>
            <person name="Sun M."/>
            <person name="An G."/>
            <person name="Cheng J."/>
            <person name="Zhang Y."/>
            <person name="Shi Q."/>
            <person name="Xie Y."/>
            <person name="Shi X."/>
            <person name="Chang Y."/>
            <person name="Huang F."/>
            <person name="Chen Y."/>
            <person name="Hong S."/>
            <person name="Mi L."/>
            <person name="Sun Q."/>
            <person name="Zhang L."/>
            <person name="Zhou B."/>
            <person name="Peng R."/>
            <person name="Zhang X."/>
            <person name="Liu F."/>
        </authorList>
    </citation>
    <scope>NUCLEOTIDE SEQUENCE [LARGE SCALE GENOMIC DNA]</scope>
    <source>
        <strain evidence="2">cv. PA1801</strain>
    </source>
</reference>
<keyword evidence="2" id="KW-1185">Reference proteome</keyword>
<evidence type="ECO:0000313" key="1">
    <source>
        <dbReference type="EMBL" id="KAA3481381.1"/>
    </source>
</evidence>
<organism evidence="1 2">
    <name type="scientific">Gossypium australe</name>
    <dbReference type="NCBI Taxonomy" id="47621"/>
    <lineage>
        <taxon>Eukaryota</taxon>
        <taxon>Viridiplantae</taxon>
        <taxon>Streptophyta</taxon>
        <taxon>Embryophyta</taxon>
        <taxon>Tracheophyta</taxon>
        <taxon>Spermatophyta</taxon>
        <taxon>Magnoliopsida</taxon>
        <taxon>eudicotyledons</taxon>
        <taxon>Gunneridae</taxon>
        <taxon>Pentapetalae</taxon>
        <taxon>rosids</taxon>
        <taxon>malvids</taxon>
        <taxon>Malvales</taxon>
        <taxon>Malvaceae</taxon>
        <taxon>Malvoideae</taxon>
        <taxon>Gossypium</taxon>
    </lineage>
</organism>
<comment type="caution">
    <text evidence="1">The sequence shown here is derived from an EMBL/GenBank/DDBJ whole genome shotgun (WGS) entry which is preliminary data.</text>
</comment>
<name>A0A5B6WHM3_9ROSI</name>
<sequence>MVTAMVRQRSSDKVVVVRWWLERKKLKGFRTKKRRKKIKMKEKRDPCINRPAVNANNFEIKPTMIEMIQSNLQFRGSTNEDPNQHRKWLLTIFNTFKYNGVPDDTIRL</sequence>
<evidence type="ECO:0000313" key="2">
    <source>
        <dbReference type="Proteomes" id="UP000325315"/>
    </source>
</evidence>